<protein>
    <submittedName>
        <fullName evidence="2">GNAT family N-acetyltransferase</fullName>
        <ecNumber evidence="2">2.3.1.-</ecNumber>
    </submittedName>
</protein>
<evidence type="ECO:0000259" key="1">
    <source>
        <dbReference type="Pfam" id="PF13480"/>
    </source>
</evidence>
<feature type="domain" description="BioF2-like acetyltransferase" evidence="1">
    <location>
        <begin position="135"/>
        <end position="268"/>
    </location>
</feature>
<dbReference type="Gene3D" id="3.40.630.30">
    <property type="match status" value="1"/>
</dbReference>
<gene>
    <name evidence="2" type="ORF">ACFQV2_07875</name>
</gene>
<dbReference type="EMBL" id="JBHTEY010000004">
    <property type="protein sequence ID" value="MFC7613537.1"/>
    <property type="molecule type" value="Genomic_DNA"/>
</dbReference>
<dbReference type="SUPFAM" id="SSF55729">
    <property type="entry name" value="Acyl-CoA N-acyltransferases (Nat)"/>
    <property type="match status" value="1"/>
</dbReference>
<comment type="caution">
    <text evidence="2">The sequence shown here is derived from an EMBL/GenBank/DDBJ whole genome shotgun (WGS) entry which is preliminary data.</text>
</comment>
<evidence type="ECO:0000313" key="2">
    <source>
        <dbReference type="EMBL" id="MFC7613537.1"/>
    </source>
</evidence>
<dbReference type="GO" id="GO:0016746">
    <property type="term" value="F:acyltransferase activity"/>
    <property type="evidence" value="ECO:0007669"/>
    <property type="project" value="UniProtKB-KW"/>
</dbReference>
<proteinExistence type="predicted"/>
<reference evidence="3" key="1">
    <citation type="journal article" date="2019" name="Int. J. Syst. Evol. Microbiol.">
        <title>The Global Catalogue of Microorganisms (GCM) 10K type strain sequencing project: providing services to taxonomists for standard genome sequencing and annotation.</title>
        <authorList>
            <consortium name="The Broad Institute Genomics Platform"/>
            <consortium name="The Broad Institute Genome Sequencing Center for Infectious Disease"/>
            <person name="Wu L."/>
            <person name="Ma J."/>
        </authorList>
    </citation>
    <scope>NUCLEOTIDE SEQUENCE [LARGE SCALE GENOMIC DNA]</scope>
    <source>
        <strain evidence="3">JCM 17695</strain>
    </source>
</reference>
<sequence>MDPGHRRPAAGARRGQTPRYLLESSPFWLGYEVEAGLPPTWDRPLLTVGSVYSVYGPSFLTDDPAAVAHLVDDVRAQSADHGAAGAMVFNLPEPQARRWAAVREPDAVIRLDMSYYRLPSVGADPVMGDVKQHPRSEWRRRWRRATERGVKLVERFDADDAQIDRVLELTNGSAVKHGWPALYDRDTLAAVLSVPGARLIQAEWQGSTIGAWVALEHDERLYLWAGGTDHTVYKEVSPYPFMMYEVLAQAVERGWRQVEFGRGNDEFKVRHGFDGIGLWSLWYAAHPEQVEVYRPRLEALHASCVQAQGEPGRAAVLG</sequence>
<dbReference type="InterPro" id="IPR038740">
    <property type="entry name" value="BioF2-like_GNAT_dom"/>
</dbReference>
<keyword evidence="2" id="KW-0012">Acyltransferase</keyword>
<organism evidence="2 3">
    <name type="scientific">Actinokineospora soli</name>
    <dbReference type="NCBI Taxonomy" id="1048753"/>
    <lineage>
        <taxon>Bacteria</taxon>
        <taxon>Bacillati</taxon>
        <taxon>Actinomycetota</taxon>
        <taxon>Actinomycetes</taxon>
        <taxon>Pseudonocardiales</taxon>
        <taxon>Pseudonocardiaceae</taxon>
        <taxon>Actinokineospora</taxon>
    </lineage>
</organism>
<accession>A0ABW2TIG6</accession>
<dbReference type="Pfam" id="PF13480">
    <property type="entry name" value="Acetyltransf_6"/>
    <property type="match status" value="1"/>
</dbReference>
<dbReference type="EC" id="2.3.1.-" evidence="2"/>
<dbReference type="InterPro" id="IPR016181">
    <property type="entry name" value="Acyl_CoA_acyltransferase"/>
</dbReference>
<keyword evidence="2" id="KW-0808">Transferase</keyword>
<dbReference type="Proteomes" id="UP001596512">
    <property type="component" value="Unassembled WGS sequence"/>
</dbReference>
<evidence type="ECO:0000313" key="3">
    <source>
        <dbReference type="Proteomes" id="UP001596512"/>
    </source>
</evidence>
<keyword evidence="3" id="KW-1185">Reference proteome</keyword>
<name>A0ABW2TIG6_9PSEU</name>